<dbReference type="EC" id="2.7.13.3" evidence="2"/>
<dbReference type="CDD" id="cd16917">
    <property type="entry name" value="HATPase_UhpB-NarQ-NarX-like"/>
    <property type="match status" value="1"/>
</dbReference>
<feature type="compositionally biased region" description="Gly residues" evidence="9">
    <location>
        <begin position="355"/>
        <end position="364"/>
    </location>
</feature>
<evidence type="ECO:0000313" key="14">
    <source>
        <dbReference type="Proteomes" id="UP001214553"/>
    </source>
</evidence>
<evidence type="ECO:0000256" key="10">
    <source>
        <dbReference type="SAM" id="Phobius"/>
    </source>
</evidence>
<dbReference type="EMBL" id="CP119108">
    <property type="protein sequence ID" value="WEG10236.1"/>
    <property type="molecule type" value="Genomic_DNA"/>
</dbReference>
<evidence type="ECO:0000256" key="4">
    <source>
        <dbReference type="ARBA" id="ARBA00022679"/>
    </source>
</evidence>
<feature type="transmembrane region" description="Helical" evidence="10">
    <location>
        <begin position="72"/>
        <end position="92"/>
    </location>
</feature>
<evidence type="ECO:0000256" key="6">
    <source>
        <dbReference type="ARBA" id="ARBA00022777"/>
    </source>
</evidence>
<feature type="domain" description="Signal transduction histidine kinase subgroup 3 dimerisation and phosphoacceptor" evidence="12">
    <location>
        <begin position="197"/>
        <end position="263"/>
    </location>
</feature>
<accession>A0ABY8C1A6</accession>
<gene>
    <name evidence="13" type="ORF">PU630_06695</name>
</gene>
<feature type="domain" description="Histidine kinase/HSP90-like ATPase" evidence="11">
    <location>
        <begin position="306"/>
        <end position="395"/>
    </location>
</feature>
<evidence type="ECO:0000256" key="8">
    <source>
        <dbReference type="ARBA" id="ARBA00023012"/>
    </source>
</evidence>
<keyword evidence="10" id="KW-1133">Transmembrane helix</keyword>
<dbReference type="PANTHER" id="PTHR24421">
    <property type="entry name" value="NITRATE/NITRITE SENSOR PROTEIN NARX-RELATED"/>
    <property type="match status" value="1"/>
</dbReference>
<evidence type="ECO:0000256" key="2">
    <source>
        <dbReference type="ARBA" id="ARBA00012438"/>
    </source>
</evidence>
<evidence type="ECO:0000256" key="3">
    <source>
        <dbReference type="ARBA" id="ARBA00022553"/>
    </source>
</evidence>
<keyword evidence="10" id="KW-0472">Membrane</keyword>
<reference evidence="13 14" key="1">
    <citation type="submission" date="2023-03" db="EMBL/GenBank/DDBJ databases">
        <title>Genome sequence of Microbacterium sp. KACC 23027.</title>
        <authorList>
            <person name="Kim S."/>
            <person name="Heo J."/>
            <person name="Kwon S.-W."/>
        </authorList>
    </citation>
    <scope>NUCLEOTIDE SEQUENCE [LARGE SCALE GENOMIC DNA]</scope>
    <source>
        <strain evidence="13 14">KACC 23027</strain>
    </source>
</reference>
<keyword evidence="8" id="KW-0902">Two-component regulatory system</keyword>
<feature type="transmembrane region" description="Helical" evidence="10">
    <location>
        <begin position="20"/>
        <end position="37"/>
    </location>
</feature>
<dbReference type="Pfam" id="PF02518">
    <property type="entry name" value="HATPase_c"/>
    <property type="match status" value="1"/>
</dbReference>
<dbReference type="InterPro" id="IPR050482">
    <property type="entry name" value="Sensor_HK_TwoCompSys"/>
</dbReference>
<name>A0ABY8C1A6_9MICO</name>
<comment type="catalytic activity">
    <reaction evidence="1">
        <text>ATP + protein L-histidine = ADP + protein N-phospho-L-histidine.</text>
        <dbReference type="EC" id="2.7.13.3"/>
    </reaction>
</comment>
<evidence type="ECO:0000256" key="7">
    <source>
        <dbReference type="ARBA" id="ARBA00022840"/>
    </source>
</evidence>
<feature type="transmembrane region" description="Helical" evidence="10">
    <location>
        <begin position="98"/>
        <end position="118"/>
    </location>
</feature>
<dbReference type="InterPro" id="IPR036890">
    <property type="entry name" value="HATPase_C_sf"/>
</dbReference>
<organism evidence="13 14">
    <name type="scientific">Microbacterium horticulturae</name>
    <dbReference type="NCBI Taxonomy" id="3028316"/>
    <lineage>
        <taxon>Bacteria</taxon>
        <taxon>Bacillati</taxon>
        <taxon>Actinomycetota</taxon>
        <taxon>Actinomycetes</taxon>
        <taxon>Micrococcales</taxon>
        <taxon>Microbacteriaceae</taxon>
        <taxon>Microbacterium</taxon>
    </lineage>
</organism>
<feature type="transmembrane region" description="Helical" evidence="10">
    <location>
        <begin position="125"/>
        <end position="145"/>
    </location>
</feature>
<dbReference type="InterPro" id="IPR011712">
    <property type="entry name" value="Sig_transdc_His_kin_sub3_dim/P"/>
</dbReference>
<sequence length="405" mass="42329">MKRMRIPGLPLPRSLRSGRAVTYLVLGITAVALYPVLVPVHVAVYGANAAIAMLLGLFAVGAPLVGVRRPTVAIVLFTASAALFPLASLGVTPVTAPWPWSVPMLIAFAVCTASLTFLHGWRTGLILIAFGVAAGMIASAIEPSIASANDIITTVAIVAGLYVIAALLAGRLRLGDELSSQRALTAQEQTRRELVEERTRIARELHDVVAHSMSLIQVQASTARYRVPDLPERALAEFEGIAATARTSLTEMRRILGVLRTEDQTAELAPQRGIDDIPALVETTRRAGAEVGLVQAVSDEIAPAAQIAAYRIVQEALSNAVRHAPGAAISVYVTTDAADLTLRVHNAPSDHPSGTPGGGHGLRGMGERAQLLGGSVEAGADADGGWTVVAHLPTAPPTDPSEATL</sequence>
<keyword evidence="3" id="KW-0597">Phosphoprotein</keyword>
<dbReference type="Gene3D" id="1.20.5.1930">
    <property type="match status" value="1"/>
</dbReference>
<keyword evidence="14" id="KW-1185">Reference proteome</keyword>
<protein>
    <recommendedName>
        <fullName evidence="2">histidine kinase</fullName>
        <ecNumber evidence="2">2.7.13.3</ecNumber>
    </recommendedName>
</protein>
<evidence type="ECO:0000256" key="1">
    <source>
        <dbReference type="ARBA" id="ARBA00000085"/>
    </source>
</evidence>
<evidence type="ECO:0000256" key="5">
    <source>
        <dbReference type="ARBA" id="ARBA00022741"/>
    </source>
</evidence>
<feature type="transmembrane region" description="Helical" evidence="10">
    <location>
        <begin position="43"/>
        <end position="65"/>
    </location>
</feature>
<feature type="region of interest" description="Disordered" evidence="9">
    <location>
        <begin position="346"/>
        <end position="366"/>
    </location>
</feature>
<dbReference type="RefSeq" id="WP_275279576.1">
    <property type="nucleotide sequence ID" value="NZ_CP119108.1"/>
</dbReference>
<dbReference type="PANTHER" id="PTHR24421:SF10">
    <property type="entry name" value="NITRATE_NITRITE SENSOR PROTEIN NARQ"/>
    <property type="match status" value="1"/>
</dbReference>
<evidence type="ECO:0000259" key="12">
    <source>
        <dbReference type="Pfam" id="PF07730"/>
    </source>
</evidence>
<keyword evidence="4" id="KW-0808">Transferase</keyword>
<evidence type="ECO:0000256" key="9">
    <source>
        <dbReference type="SAM" id="MobiDB-lite"/>
    </source>
</evidence>
<dbReference type="Gene3D" id="3.30.565.10">
    <property type="entry name" value="Histidine kinase-like ATPase, C-terminal domain"/>
    <property type="match status" value="1"/>
</dbReference>
<keyword evidence="5" id="KW-0547">Nucleotide-binding</keyword>
<evidence type="ECO:0000313" key="13">
    <source>
        <dbReference type="EMBL" id="WEG10236.1"/>
    </source>
</evidence>
<dbReference type="Pfam" id="PF07730">
    <property type="entry name" value="HisKA_3"/>
    <property type="match status" value="1"/>
</dbReference>
<keyword evidence="7" id="KW-0067">ATP-binding</keyword>
<keyword evidence="10" id="KW-0812">Transmembrane</keyword>
<dbReference type="Proteomes" id="UP001214553">
    <property type="component" value="Chromosome"/>
</dbReference>
<dbReference type="InterPro" id="IPR003594">
    <property type="entry name" value="HATPase_dom"/>
</dbReference>
<dbReference type="SUPFAM" id="SSF55874">
    <property type="entry name" value="ATPase domain of HSP90 chaperone/DNA topoisomerase II/histidine kinase"/>
    <property type="match status" value="1"/>
</dbReference>
<evidence type="ECO:0000259" key="11">
    <source>
        <dbReference type="Pfam" id="PF02518"/>
    </source>
</evidence>
<feature type="transmembrane region" description="Helical" evidence="10">
    <location>
        <begin position="151"/>
        <end position="172"/>
    </location>
</feature>
<dbReference type="GO" id="GO:0016301">
    <property type="term" value="F:kinase activity"/>
    <property type="evidence" value="ECO:0007669"/>
    <property type="project" value="UniProtKB-KW"/>
</dbReference>
<keyword evidence="6 13" id="KW-0418">Kinase</keyword>
<proteinExistence type="predicted"/>